<dbReference type="Pfam" id="PF00899">
    <property type="entry name" value="ThiF"/>
    <property type="match status" value="1"/>
</dbReference>
<proteinExistence type="inferred from homology"/>
<evidence type="ECO:0000256" key="1">
    <source>
        <dbReference type="ARBA" id="ARBA00009919"/>
    </source>
</evidence>
<dbReference type="GO" id="GO:0016779">
    <property type="term" value="F:nucleotidyltransferase activity"/>
    <property type="evidence" value="ECO:0007669"/>
    <property type="project" value="UniProtKB-KW"/>
</dbReference>
<dbReference type="RefSeq" id="WP_107728553.1">
    <property type="nucleotide sequence ID" value="NZ_PZZP01000004.1"/>
</dbReference>
<protein>
    <submittedName>
        <fullName evidence="3">Adenylyltransferase/sulfurtransferase</fullName>
    </submittedName>
</protein>
<dbReference type="Gene3D" id="3.40.50.720">
    <property type="entry name" value="NAD(P)-binding Rossmann-like Domain"/>
    <property type="match status" value="1"/>
</dbReference>
<dbReference type="InterPro" id="IPR000594">
    <property type="entry name" value="ThiF_NAD_FAD-bd"/>
</dbReference>
<keyword evidence="4" id="KW-1185">Reference proteome</keyword>
<keyword evidence="3" id="KW-0808">Transferase</keyword>
<dbReference type="GO" id="GO:0008146">
    <property type="term" value="F:sulfotransferase activity"/>
    <property type="evidence" value="ECO:0007669"/>
    <property type="project" value="TreeGrafter"/>
</dbReference>
<comment type="caution">
    <text evidence="3">The sequence shown here is derived from an EMBL/GenBank/DDBJ whole genome shotgun (WGS) entry which is preliminary data.</text>
</comment>
<dbReference type="PANTHER" id="PTHR10953">
    <property type="entry name" value="UBIQUITIN-ACTIVATING ENZYME E1"/>
    <property type="match status" value="1"/>
</dbReference>
<dbReference type="GO" id="GO:0004792">
    <property type="term" value="F:thiosulfate-cyanide sulfurtransferase activity"/>
    <property type="evidence" value="ECO:0007669"/>
    <property type="project" value="TreeGrafter"/>
</dbReference>
<evidence type="ECO:0000313" key="3">
    <source>
        <dbReference type="EMBL" id="PTM53262.1"/>
    </source>
</evidence>
<dbReference type="EMBL" id="PZZP01000004">
    <property type="protein sequence ID" value="PTM53262.1"/>
    <property type="molecule type" value="Genomic_DNA"/>
</dbReference>
<comment type="similarity">
    <text evidence="1">Belongs to the HesA/MoeB/ThiF family.</text>
</comment>
<dbReference type="OrthoDB" id="9804286at2"/>
<dbReference type="FunFam" id="3.40.50.720:FF:000080">
    <property type="entry name" value="Thiazole biosynthesis adenylyltransferase ThiF"/>
    <property type="match status" value="1"/>
</dbReference>
<reference evidence="3 4" key="1">
    <citation type="submission" date="2018-04" db="EMBL/GenBank/DDBJ databases">
        <title>Genomic Encyclopedia of Archaeal and Bacterial Type Strains, Phase II (KMG-II): from individual species to whole genera.</title>
        <authorList>
            <person name="Goeker M."/>
        </authorList>
    </citation>
    <scope>NUCLEOTIDE SEQUENCE [LARGE SCALE GENOMIC DNA]</scope>
    <source>
        <strain evidence="3 4">DSM 45169</strain>
    </source>
</reference>
<dbReference type="AlphaFoldDB" id="A0A2T4Z0L0"/>
<gene>
    <name evidence="3" type="ORF">C8J48_3586</name>
</gene>
<dbReference type="PANTHER" id="PTHR10953:SF102">
    <property type="entry name" value="ADENYLYLTRANSFERASE AND SULFURTRANSFERASE MOCS3"/>
    <property type="match status" value="1"/>
</dbReference>
<sequence>MSIPHGRFSRQILFSPIGERGQAALARANVAIVGIGALGTALAHHLVRAGVGHLRIIDRDFVEESNLQRQMLFTEKDAEDSMPKAIAARDHLQTINSAADITAHVADLTWRNAEELLTDVDLILDGSDNFSVRYLINDTAVKHGIPWIYGGAVSSRGMTFTIRPGITPCLACLFPEIPAPGTTETCDTAGVIGPVVQVVAAYQAAEALKLLVGDTDALDSRLRHFELWHNRDGALQVAPSKREHCPVCKQGEYKHLHPSNPTDTAVSLCGRNTVQVSSASTLDLDRLEHRLSSLGTVERNRFLLRAQVDEQHRLVIFPDGRVLVQGTDQAETARSLVARYIGA</sequence>
<evidence type="ECO:0000259" key="2">
    <source>
        <dbReference type="Pfam" id="PF00899"/>
    </source>
</evidence>
<keyword evidence="3" id="KW-0548">Nucleotidyltransferase</keyword>
<dbReference type="InterPro" id="IPR045886">
    <property type="entry name" value="ThiF/MoeB/HesA"/>
</dbReference>
<organism evidence="3 4">
    <name type="scientific">Desmospora activa DSM 45169</name>
    <dbReference type="NCBI Taxonomy" id="1121389"/>
    <lineage>
        <taxon>Bacteria</taxon>
        <taxon>Bacillati</taxon>
        <taxon>Bacillota</taxon>
        <taxon>Bacilli</taxon>
        <taxon>Bacillales</taxon>
        <taxon>Thermoactinomycetaceae</taxon>
        <taxon>Desmospora</taxon>
    </lineage>
</organism>
<feature type="domain" description="THIF-type NAD/FAD binding fold" evidence="2">
    <location>
        <begin position="8"/>
        <end position="247"/>
    </location>
</feature>
<dbReference type="SUPFAM" id="SSF69572">
    <property type="entry name" value="Activating enzymes of the ubiquitin-like proteins"/>
    <property type="match status" value="1"/>
</dbReference>
<accession>A0A2T4Z0L0</accession>
<dbReference type="GO" id="GO:0005829">
    <property type="term" value="C:cytosol"/>
    <property type="evidence" value="ECO:0007669"/>
    <property type="project" value="TreeGrafter"/>
</dbReference>
<dbReference type="Proteomes" id="UP000241639">
    <property type="component" value="Unassembled WGS sequence"/>
</dbReference>
<dbReference type="InterPro" id="IPR035985">
    <property type="entry name" value="Ubiquitin-activating_enz"/>
</dbReference>
<dbReference type="CDD" id="cd00757">
    <property type="entry name" value="ThiF_MoeB_HesA_family"/>
    <property type="match status" value="1"/>
</dbReference>
<dbReference type="GO" id="GO:0008641">
    <property type="term" value="F:ubiquitin-like modifier activating enzyme activity"/>
    <property type="evidence" value="ECO:0007669"/>
    <property type="project" value="InterPro"/>
</dbReference>
<name>A0A2T4Z0L0_9BACL</name>
<evidence type="ECO:0000313" key="4">
    <source>
        <dbReference type="Proteomes" id="UP000241639"/>
    </source>
</evidence>